<keyword evidence="3" id="KW-1185">Reference proteome</keyword>
<gene>
    <name evidence="2" type="ORF">G4Z14_11440</name>
</gene>
<dbReference type="PROSITE" id="PS51257">
    <property type="entry name" value="PROKAR_LIPOPROTEIN"/>
    <property type="match status" value="1"/>
</dbReference>
<feature type="region of interest" description="Disordered" evidence="1">
    <location>
        <begin position="82"/>
        <end position="139"/>
    </location>
</feature>
<evidence type="ECO:0000313" key="2">
    <source>
        <dbReference type="EMBL" id="NEY90912.1"/>
    </source>
</evidence>
<proteinExistence type="predicted"/>
<evidence type="ECO:0000313" key="3">
    <source>
        <dbReference type="Proteomes" id="UP000477782"/>
    </source>
</evidence>
<name>A0A6M0QWN5_9RHOB</name>
<organism evidence="2 3">
    <name type="scientific">Tabrizicola oligotrophica</name>
    <dbReference type="NCBI Taxonomy" id="2710650"/>
    <lineage>
        <taxon>Bacteria</taxon>
        <taxon>Pseudomonadati</taxon>
        <taxon>Pseudomonadota</taxon>
        <taxon>Alphaproteobacteria</taxon>
        <taxon>Rhodobacterales</taxon>
        <taxon>Paracoccaceae</taxon>
        <taxon>Tabrizicola</taxon>
    </lineage>
</organism>
<sequence>MRVLPVVAAVLGLAACSPQVPESGGGVGFTDYNSYVRNAQPAPAVPLAPMSAQPAPVTMPPATGFSPAGASAAIDRATGVTSTDPAAFPAAPAPMASTLAPAPMDTVPLDANGQRPRGNAPEGIKEESGEMTHAGISDENDFQAVSARETIASDKERIERNKAQYTVDQPTALPSRPGDAGASPAIQFALSTSHPVGTQMYDRAGLKLKSPDAACLKYSSDIEAQEDFLAAGGPERDRRGIDPDGDGYACGWDPAPFRAALQ</sequence>
<reference evidence="2 3" key="1">
    <citation type="submission" date="2020-02" db="EMBL/GenBank/DDBJ databases">
        <authorList>
            <person name="Chen W.-M."/>
        </authorList>
    </citation>
    <scope>NUCLEOTIDE SEQUENCE [LARGE SCALE GENOMIC DNA]</scope>
    <source>
        <strain evidence="2 3">KMS-5</strain>
    </source>
</reference>
<accession>A0A6M0QWN5</accession>
<dbReference type="Proteomes" id="UP000477782">
    <property type="component" value="Unassembled WGS sequence"/>
</dbReference>
<feature type="compositionally biased region" description="Low complexity" evidence="1">
    <location>
        <begin position="85"/>
        <end position="96"/>
    </location>
</feature>
<evidence type="ECO:0008006" key="4">
    <source>
        <dbReference type="Google" id="ProtNLM"/>
    </source>
</evidence>
<evidence type="ECO:0000256" key="1">
    <source>
        <dbReference type="SAM" id="MobiDB-lite"/>
    </source>
</evidence>
<dbReference type="EMBL" id="JAAIVJ010000006">
    <property type="protein sequence ID" value="NEY90912.1"/>
    <property type="molecule type" value="Genomic_DNA"/>
</dbReference>
<dbReference type="AlphaFoldDB" id="A0A6M0QWN5"/>
<comment type="caution">
    <text evidence="2">The sequence shown here is derived from an EMBL/GenBank/DDBJ whole genome shotgun (WGS) entry which is preliminary data.</text>
</comment>
<feature type="region of interest" description="Disordered" evidence="1">
    <location>
        <begin position="227"/>
        <end position="262"/>
    </location>
</feature>
<protein>
    <recommendedName>
        <fullName evidence="4">Excalibur calcium-binding domain-containing protein</fullName>
    </recommendedName>
</protein>